<evidence type="ECO:0000256" key="8">
    <source>
        <dbReference type="RuleBase" id="RU363108"/>
    </source>
</evidence>
<name>A0A6I9V8P5_BACDO</name>
<feature type="transmembrane region" description="Helical" evidence="8">
    <location>
        <begin position="259"/>
        <end position="278"/>
    </location>
</feature>
<proteinExistence type="inferred from homology"/>
<sequence>MYQTQRSLMLPRIIGYFNVLAIFLGLTRFRIDFKAQRVLQSRHVARFVICVNIAYLLALPVFYFYEAMYTSSQFEENLVFLTESANMFISIVAAALSVLMRGRREGIHLELAETIMALDRRHFRSMYDGQRPVTHRSDHLLYFKMFTLCLQTVVPFYDWLTVSDALDVPAFLQTFYYVYSQSILAMALFMYYHWLWVLRKRFCYLNLTVIDLLRRLQQMPIGGTQQRSVIEATTILIKISQVHALLNRLLSHLNRDYKVQILAVLLKNVIECISFGYYLTLGLSGSMDWEFNVDTLLFLSYAIILFVDLNSIYWISHMITDAQQQMSEIMRRFQLLPSLGEEFDQQCELFVMQLTGQQMDSKLAGMFQMNRERALAFWAYSLTQIIVLVQFDIGLQLQPSTDNAVLNRLDKLFRVNDDEE</sequence>
<feature type="transmembrane region" description="Helical" evidence="8">
    <location>
        <begin position="140"/>
        <end position="157"/>
    </location>
</feature>
<evidence type="ECO:0000256" key="3">
    <source>
        <dbReference type="ARBA" id="ARBA00022692"/>
    </source>
</evidence>
<keyword evidence="6 8" id="KW-0675">Receptor</keyword>
<keyword evidence="3 8" id="KW-0812">Transmembrane</keyword>
<dbReference type="Pfam" id="PF08395">
    <property type="entry name" value="7tm_7"/>
    <property type="match status" value="1"/>
</dbReference>
<reference evidence="10" key="1">
    <citation type="submission" date="2025-08" db="UniProtKB">
        <authorList>
            <consortium name="RefSeq"/>
        </authorList>
    </citation>
    <scope>IDENTIFICATION</scope>
    <source>
        <tissue evidence="10">Adult</tissue>
    </source>
</reference>
<comment type="caution">
    <text evidence="8">Lacks conserved residue(s) required for the propagation of feature annotation.</text>
</comment>
<keyword evidence="4 8" id="KW-1133">Transmembrane helix</keyword>
<dbReference type="GO" id="GO:0030424">
    <property type="term" value="C:axon"/>
    <property type="evidence" value="ECO:0007669"/>
    <property type="project" value="TreeGrafter"/>
</dbReference>
<dbReference type="GO" id="GO:0005886">
    <property type="term" value="C:plasma membrane"/>
    <property type="evidence" value="ECO:0007669"/>
    <property type="project" value="UniProtKB-SubCell"/>
</dbReference>
<dbReference type="OrthoDB" id="8067175at2759"/>
<evidence type="ECO:0000313" key="10">
    <source>
        <dbReference type="RefSeq" id="XP_011206231.2"/>
    </source>
</evidence>
<dbReference type="PANTHER" id="PTHR21143">
    <property type="entry name" value="INVERTEBRATE GUSTATORY RECEPTOR"/>
    <property type="match status" value="1"/>
</dbReference>
<keyword evidence="5 8" id="KW-0472">Membrane</keyword>
<dbReference type="GO" id="GO:0030425">
    <property type="term" value="C:dendrite"/>
    <property type="evidence" value="ECO:0007669"/>
    <property type="project" value="TreeGrafter"/>
</dbReference>
<dbReference type="AlphaFoldDB" id="A0A6I9V8P5"/>
<feature type="transmembrane region" description="Helical" evidence="8">
    <location>
        <begin position="298"/>
        <end position="316"/>
    </location>
</feature>
<feature type="transmembrane region" description="Helical" evidence="8">
    <location>
        <begin position="177"/>
        <end position="198"/>
    </location>
</feature>
<dbReference type="InParanoid" id="A0A6I9V8P5"/>
<feature type="transmembrane region" description="Helical" evidence="8">
    <location>
        <begin position="13"/>
        <end position="31"/>
    </location>
</feature>
<evidence type="ECO:0000256" key="5">
    <source>
        <dbReference type="ARBA" id="ARBA00023136"/>
    </source>
</evidence>
<protein>
    <recommendedName>
        <fullName evidence="8">Gustatory receptor</fullName>
    </recommendedName>
</protein>
<dbReference type="RefSeq" id="XP_011206231.2">
    <property type="nucleotide sequence ID" value="XM_011207929.2"/>
</dbReference>
<feature type="transmembrane region" description="Helical" evidence="8">
    <location>
        <begin position="77"/>
        <end position="99"/>
    </location>
</feature>
<evidence type="ECO:0000256" key="2">
    <source>
        <dbReference type="ARBA" id="ARBA00022475"/>
    </source>
</evidence>
<evidence type="ECO:0000256" key="6">
    <source>
        <dbReference type="ARBA" id="ARBA00023170"/>
    </source>
</evidence>
<feature type="transmembrane region" description="Helical" evidence="8">
    <location>
        <begin position="375"/>
        <end position="393"/>
    </location>
</feature>
<dbReference type="GO" id="GO:0007165">
    <property type="term" value="P:signal transduction"/>
    <property type="evidence" value="ECO:0007669"/>
    <property type="project" value="UniProtKB-KW"/>
</dbReference>
<feature type="transmembrane region" description="Helical" evidence="8">
    <location>
        <begin position="43"/>
        <end position="65"/>
    </location>
</feature>
<comment type="subcellular location">
    <subcellularLocation>
        <location evidence="1 8">Cell membrane</location>
        <topology evidence="1 8">Multi-pass membrane protein</topology>
    </subcellularLocation>
</comment>
<dbReference type="GO" id="GO:0050909">
    <property type="term" value="P:sensory perception of taste"/>
    <property type="evidence" value="ECO:0007669"/>
    <property type="project" value="InterPro"/>
</dbReference>
<comment type="similarity">
    <text evidence="8">Belongs to the insect chemoreceptor superfamily. Gustatory receptor (GR) family.</text>
</comment>
<evidence type="ECO:0000313" key="9">
    <source>
        <dbReference type="Proteomes" id="UP001652620"/>
    </source>
</evidence>
<dbReference type="PANTHER" id="PTHR21143:SF121">
    <property type="entry name" value="GUSTATORY AND ODORANT RECEPTOR 21A"/>
    <property type="match status" value="1"/>
</dbReference>
<organism evidence="9 10">
    <name type="scientific">Bactrocera dorsalis</name>
    <name type="common">Oriental fruit fly</name>
    <name type="synonym">Dacus dorsalis</name>
    <dbReference type="NCBI Taxonomy" id="27457"/>
    <lineage>
        <taxon>Eukaryota</taxon>
        <taxon>Metazoa</taxon>
        <taxon>Ecdysozoa</taxon>
        <taxon>Arthropoda</taxon>
        <taxon>Hexapoda</taxon>
        <taxon>Insecta</taxon>
        <taxon>Pterygota</taxon>
        <taxon>Neoptera</taxon>
        <taxon>Endopterygota</taxon>
        <taxon>Diptera</taxon>
        <taxon>Brachycera</taxon>
        <taxon>Muscomorpha</taxon>
        <taxon>Tephritoidea</taxon>
        <taxon>Tephritidae</taxon>
        <taxon>Bactrocera</taxon>
        <taxon>Bactrocera</taxon>
    </lineage>
</organism>
<dbReference type="KEGG" id="bdr:105228212"/>
<dbReference type="GeneID" id="105228212"/>
<gene>
    <name evidence="10" type="primary">LOC105228212</name>
</gene>
<keyword evidence="7 8" id="KW-0807">Transducer</keyword>
<keyword evidence="2 8" id="KW-1003">Cell membrane</keyword>
<evidence type="ECO:0000256" key="7">
    <source>
        <dbReference type="ARBA" id="ARBA00023224"/>
    </source>
</evidence>
<keyword evidence="9" id="KW-1185">Reference proteome</keyword>
<dbReference type="InterPro" id="IPR013604">
    <property type="entry name" value="7TM_chemorcpt"/>
</dbReference>
<evidence type="ECO:0000256" key="4">
    <source>
        <dbReference type="ARBA" id="ARBA00022989"/>
    </source>
</evidence>
<dbReference type="GO" id="GO:0043025">
    <property type="term" value="C:neuronal cell body"/>
    <property type="evidence" value="ECO:0007669"/>
    <property type="project" value="TreeGrafter"/>
</dbReference>
<comment type="function">
    <text evidence="8">Gustatory receptor which mediates acceptance or avoidance behavior, depending on its substrates.</text>
</comment>
<evidence type="ECO:0000256" key="1">
    <source>
        <dbReference type="ARBA" id="ARBA00004651"/>
    </source>
</evidence>
<dbReference type="Proteomes" id="UP001652620">
    <property type="component" value="Chromosome 3"/>
</dbReference>
<accession>A0A6I9V8P5</accession>